<dbReference type="Proteomes" id="UP000055045">
    <property type="component" value="Unassembled WGS sequence"/>
</dbReference>
<feature type="region of interest" description="Disordered" evidence="1">
    <location>
        <begin position="60"/>
        <end position="89"/>
    </location>
</feature>
<reference evidence="2 3" key="1">
    <citation type="submission" date="2015-10" db="EMBL/GenBank/DDBJ databases">
        <title>Genome sequencing of Penicillium freii.</title>
        <authorList>
            <person name="Nguyen H.D."/>
            <person name="Visagie C.M."/>
            <person name="Seifert K.A."/>
        </authorList>
    </citation>
    <scope>NUCLEOTIDE SEQUENCE [LARGE SCALE GENOMIC DNA]</scope>
    <source>
        <strain evidence="2 3">DAOM 242723</strain>
    </source>
</reference>
<sequence length="89" mass="10451">MSASNRGPDFHDAQPREFVYKLSTMMMMMMMMMMNSFARCSSLYIYAAMRECCQACRQLQDGRQPTRRSSRNSSSELLVNRPRIERCSF</sequence>
<dbReference type="EMBL" id="LLXE01000492">
    <property type="protein sequence ID" value="KUM56412.1"/>
    <property type="molecule type" value="Genomic_DNA"/>
</dbReference>
<dbReference type="AlphaFoldDB" id="A0A101M9I1"/>
<organism evidence="2 3">
    <name type="scientific">Penicillium freii</name>
    <dbReference type="NCBI Taxonomy" id="48697"/>
    <lineage>
        <taxon>Eukaryota</taxon>
        <taxon>Fungi</taxon>
        <taxon>Dikarya</taxon>
        <taxon>Ascomycota</taxon>
        <taxon>Pezizomycotina</taxon>
        <taxon>Eurotiomycetes</taxon>
        <taxon>Eurotiomycetidae</taxon>
        <taxon>Eurotiales</taxon>
        <taxon>Aspergillaceae</taxon>
        <taxon>Penicillium</taxon>
    </lineage>
</organism>
<proteinExistence type="predicted"/>
<evidence type="ECO:0000313" key="3">
    <source>
        <dbReference type="Proteomes" id="UP000055045"/>
    </source>
</evidence>
<evidence type="ECO:0000256" key="1">
    <source>
        <dbReference type="SAM" id="MobiDB-lite"/>
    </source>
</evidence>
<comment type="caution">
    <text evidence="2">The sequence shown here is derived from an EMBL/GenBank/DDBJ whole genome shotgun (WGS) entry which is preliminary data.</text>
</comment>
<name>A0A101M9I1_PENFR</name>
<gene>
    <name evidence="2" type="ORF">ACN42_g10805</name>
</gene>
<accession>A0A101M9I1</accession>
<evidence type="ECO:0000313" key="2">
    <source>
        <dbReference type="EMBL" id="KUM56412.1"/>
    </source>
</evidence>
<keyword evidence="3" id="KW-1185">Reference proteome</keyword>
<protein>
    <submittedName>
        <fullName evidence="2">Uncharacterized protein</fullName>
    </submittedName>
</protein>